<keyword evidence="2" id="KW-0812">Transmembrane</keyword>
<dbReference type="Pfam" id="PF03140">
    <property type="entry name" value="DUF247"/>
    <property type="match status" value="1"/>
</dbReference>
<feature type="region of interest" description="Disordered" evidence="1">
    <location>
        <begin position="47"/>
        <end position="89"/>
    </location>
</feature>
<feature type="transmembrane region" description="Helical" evidence="2">
    <location>
        <begin position="509"/>
        <end position="531"/>
    </location>
</feature>
<dbReference type="EMBL" id="OU466861">
    <property type="protein sequence ID" value="CAH2064527.1"/>
    <property type="molecule type" value="Genomic_DNA"/>
</dbReference>
<dbReference type="PANTHER" id="PTHR31170:SF25">
    <property type="entry name" value="BNAA09G04570D PROTEIN"/>
    <property type="match status" value="1"/>
</dbReference>
<organism evidence="3 4">
    <name type="scientific">Thlaspi arvense</name>
    <name type="common">Field penny-cress</name>
    <dbReference type="NCBI Taxonomy" id="13288"/>
    <lineage>
        <taxon>Eukaryota</taxon>
        <taxon>Viridiplantae</taxon>
        <taxon>Streptophyta</taxon>
        <taxon>Embryophyta</taxon>
        <taxon>Tracheophyta</taxon>
        <taxon>Spermatophyta</taxon>
        <taxon>Magnoliopsida</taxon>
        <taxon>eudicotyledons</taxon>
        <taxon>Gunneridae</taxon>
        <taxon>Pentapetalae</taxon>
        <taxon>rosids</taxon>
        <taxon>malvids</taxon>
        <taxon>Brassicales</taxon>
        <taxon>Brassicaceae</taxon>
        <taxon>Thlaspideae</taxon>
        <taxon>Thlaspi</taxon>
    </lineage>
</organism>
<proteinExistence type="predicted"/>
<dbReference type="InterPro" id="IPR004158">
    <property type="entry name" value="DUF247_pln"/>
</dbReference>
<name>A0AAU9SIV7_THLAR</name>
<evidence type="ECO:0000313" key="4">
    <source>
        <dbReference type="Proteomes" id="UP000836841"/>
    </source>
</evidence>
<gene>
    <name evidence="3" type="ORF">TAV2_LOCUS16468</name>
</gene>
<evidence type="ECO:0000256" key="1">
    <source>
        <dbReference type="SAM" id="MobiDB-lite"/>
    </source>
</evidence>
<sequence length="537" mass="62104">MVIPTPPPRPPPKPLFRGFRLTGHHIKKGFDKDKLRMYLLRVKNENQESERVNQDHKLLPLSKITRRPDQDQNGHTRSKPGTVEVVEGSGSGTIPHEWVISISEKLEQANRDDDRTSRGKLCIYKVQYYLHEKDNKSYFPQTVSLGPYHHGEKQTQSMECHKWRAVNKVLKRSKQGIEVFIDAMIELEERVRACYEGPINLNSYEFTEMLVLDGCFVLELLRGVEEGFSKLGYDRNDPVFAIRGSMHSIQRDMIMLENQLPLVVLNRLLELQNQTGSVAQLAVRFFDPLMPTAETSAENSLARGISIDPSTDLGELHCLDVFRRSLLFPRPEPKTSGKKMKWGSRVADKRLQQIVPTVTELRDAGFQFKRRKTDRFWDIKFNNGYLEIPSLHIHESTKSLFLNLIAFEQCHTDSSNDITSYIIFMDSLIDSPEDVSYLHQCGIIEHSLGSYSDVANVFNQLCQEVVFNTNDIYLSQVLTEVLQCYNQNFFRKWNAWKSTLKHKYFDSPWAYFSFFAAVILLVLTLSQTYFAGYEYFS</sequence>
<keyword evidence="2" id="KW-0472">Membrane</keyword>
<evidence type="ECO:0000256" key="2">
    <source>
        <dbReference type="SAM" id="Phobius"/>
    </source>
</evidence>
<protein>
    <submittedName>
        <fullName evidence="3">Uncharacterized protein</fullName>
    </submittedName>
</protein>
<dbReference type="AlphaFoldDB" id="A0AAU9SIV7"/>
<keyword evidence="4" id="KW-1185">Reference proteome</keyword>
<accession>A0AAU9SIV7</accession>
<dbReference type="Proteomes" id="UP000836841">
    <property type="component" value="Chromosome 5"/>
</dbReference>
<evidence type="ECO:0000313" key="3">
    <source>
        <dbReference type="EMBL" id="CAH2064527.1"/>
    </source>
</evidence>
<reference evidence="3 4" key="1">
    <citation type="submission" date="2022-03" db="EMBL/GenBank/DDBJ databases">
        <authorList>
            <person name="Nunn A."/>
            <person name="Chopra R."/>
            <person name="Nunn A."/>
            <person name="Contreras Garrido A."/>
        </authorList>
    </citation>
    <scope>NUCLEOTIDE SEQUENCE [LARGE SCALE GENOMIC DNA]</scope>
</reference>
<keyword evidence="2" id="KW-1133">Transmembrane helix</keyword>
<feature type="compositionally biased region" description="Basic and acidic residues" evidence="1">
    <location>
        <begin position="47"/>
        <end position="58"/>
    </location>
</feature>
<dbReference type="PANTHER" id="PTHR31170">
    <property type="entry name" value="BNAC04G53230D PROTEIN"/>
    <property type="match status" value="1"/>
</dbReference>